<keyword evidence="7" id="KW-1185">Reference proteome</keyword>
<keyword evidence="2" id="KW-0963">Cytoplasm</keyword>
<keyword evidence="4" id="KW-0677">Repeat</keyword>
<comment type="subcellular location">
    <subcellularLocation>
        <location evidence="1">Cytoplasm</location>
    </subcellularLocation>
</comment>
<feature type="repeat" description="WD" evidence="5">
    <location>
        <begin position="198"/>
        <end position="240"/>
    </location>
</feature>
<protein>
    <submittedName>
        <fullName evidence="6">Uncharacterized protein</fullName>
    </submittedName>
</protein>
<dbReference type="InterPro" id="IPR015943">
    <property type="entry name" value="WD40/YVTN_repeat-like_dom_sf"/>
</dbReference>
<proteinExistence type="predicted"/>
<evidence type="ECO:0000256" key="2">
    <source>
        <dbReference type="ARBA" id="ARBA00022490"/>
    </source>
</evidence>
<dbReference type="STRING" id="34690.A0A182TH62"/>
<reference evidence="7" key="1">
    <citation type="submission" date="2014-01" db="EMBL/GenBank/DDBJ databases">
        <title>The Genome Sequence of Anopheles melas CM1001059_A (V2).</title>
        <authorList>
            <consortium name="The Broad Institute Genomics Platform"/>
            <person name="Neafsey D.E."/>
            <person name="Besansky N."/>
            <person name="Howell P."/>
            <person name="Walton C."/>
            <person name="Young S.K."/>
            <person name="Zeng Q."/>
            <person name="Gargeya S."/>
            <person name="Fitzgerald M."/>
            <person name="Haas B."/>
            <person name="Abouelleil A."/>
            <person name="Allen A.W."/>
            <person name="Alvarado L."/>
            <person name="Arachchi H.M."/>
            <person name="Berlin A.M."/>
            <person name="Chapman S.B."/>
            <person name="Gainer-Dewar J."/>
            <person name="Goldberg J."/>
            <person name="Griggs A."/>
            <person name="Gujja S."/>
            <person name="Hansen M."/>
            <person name="Howarth C."/>
            <person name="Imamovic A."/>
            <person name="Ireland A."/>
            <person name="Larimer J."/>
            <person name="McCowan C."/>
            <person name="Murphy C."/>
            <person name="Pearson M."/>
            <person name="Poon T.W."/>
            <person name="Priest M."/>
            <person name="Roberts A."/>
            <person name="Saif S."/>
            <person name="Shea T."/>
            <person name="Sisk P."/>
            <person name="Sykes S."/>
            <person name="Wortman J."/>
            <person name="Nusbaum C."/>
            <person name="Birren B."/>
        </authorList>
    </citation>
    <scope>NUCLEOTIDE SEQUENCE [LARGE SCALE GENOMIC DNA]</scope>
    <source>
        <strain evidence="7">CM1001059</strain>
    </source>
</reference>
<dbReference type="SUPFAM" id="SSF50978">
    <property type="entry name" value="WD40 repeat-like"/>
    <property type="match status" value="1"/>
</dbReference>
<dbReference type="InterPro" id="IPR052139">
    <property type="entry name" value="Methylosome_Comp_WDR77"/>
</dbReference>
<evidence type="ECO:0000313" key="6">
    <source>
        <dbReference type="EnsemblMetazoa" id="AMEC002237-PA"/>
    </source>
</evidence>
<dbReference type="InterPro" id="IPR036322">
    <property type="entry name" value="WD40_repeat_dom_sf"/>
</dbReference>
<dbReference type="EnsemblMetazoa" id="AMEC002237-RA">
    <property type="protein sequence ID" value="AMEC002237-PA"/>
    <property type="gene ID" value="AMEC002237"/>
</dbReference>
<evidence type="ECO:0000256" key="5">
    <source>
        <dbReference type="PROSITE-ProRule" id="PRU00221"/>
    </source>
</evidence>
<dbReference type="GO" id="GO:0034709">
    <property type="term" value="C:methylosome"/>
    <property type="evidence" value="ECO:0007669"/>
    <property type="project" value="TreeGrafter"/>
</dbReference>
<accession>A0A182TH62</accession>
<dbReference type="AlphaFoldDB" id="A0A182TH62"/>
<dbReference type="InterPro" id="IPR019775">
    <property type="entry name" value="WD40_repeat_CS"/>
</dbReference>
<dbReference type="PROSITE" id="PS00678">
    <property type="entry name" value="WD_REPEATS_1"/>
    <property type="match status" value="1"/>
</dbReference>
<evidence type="ECO:0000256" key="3">
    <source>
        <dbReference type="ARBA" id="ARBA00022574"/>
    </source>
</evidence>
<evidence type="ECO:0000313" key="7">
    <source>
        <dbReference type="Proteomes" id="UP000075902"/>
    </source>
</evidence>
<evidence type="ECO:0000256" key="4">
    <source>
        <dbReference type="ARBA" id="ARBA00022737"/>
    </source>
</evidence>
<dbReference type="Pfam" id="PF00400">
    <property type="entry name" value="WD40"/>
    <property type="match status" value="2"/>
</dbReference>
<dbReference type="PANTHER" id="PTHR46853">
    <property type="entry name" value="METHYLOSOME PROTEIN 50"/>
    <property type="match status" value="1"/>
</dbReference>
<dbReference type="VEuPathDB" id="VectorBase:AMEC002237"/>
<dbReference type="PROSITE" id="PS50082">
    <property type="entry name" value="WD_REPEATS_2"/>
    <property type="match status" value="2"/>
</dbReference>
<reference evidence="6" key="2">
    <citation type="submission" date="2020-05" db="UniProtKB">
        <authorList>
            <consortium name="EnsemblMetazoa"/>
        </authorList>
    </citation>
    <scope>IDENTIFICATION</scope>
    <source>
        <strain evidence="6">CM1001059</strain>
    </source>
</reference>
<name>A0A182TH62_9DIPT</name>
<dbReference type="Proteomes" id="UP000075902">
    <property type="component" value="Unassembled WGS sequence"/>
</dbReference>
<dbReference type="SMART" id="SM00320">
    <property type="entry name" value="WD40"/>
    <property type="match status" value="5"/>
</dbReference>
<dbReference type="Gene3D" id="2.130.10.10">
    <property type="entry name" value="YVTN repeat-like/Quinoprotein amine dehydrogenase"/>
    <property type="match status" value="1"/>
</dbReference>
<dbReference type="PANTHER" id="PTHR46853:SF1">
    <property type="entry name" value="METHYLOSOME PROTEIN 50"/>
    <property type="match status" value="1"/>
</dbReference>
<evidence type="ECO:0000256" key="1">
    <source>
        <dbReference type="ARBA" id="ARBA00004496"/>
    </source>
</evidence>
<dbReference type="GO" id="GO:0007309">
    <property type="term" value="P:oocyte axis specification"/>
    <property type="evidence" value="ECO:0007669"/>
    <property type="project" value="TreeGrafter"/>
</dbReference>
<feature type="repeat" description="WD" evidence="5">
    <location>
        <begin position="152"/>
        <end position="194"/>
    </location>
</feature>
<keyword evidence="3 5" id="KW-0853">WD repeat</keyword>
<organism evidence="6 7">
    <name type="scientific">Anopheles melas</name>
    <dbReference type="NCBI Taxonomy" id="34690"/>
    <lineage>
        <taxon>Eukaryota</taxon>
        <taxon>Metazoa</taxon>
        <taxon>Ecdysozoa</taxon>
        <taxon>Arthropoda</taxon>
        <taxon>Hexapoda</taxon>
        <taxon>Insecta</taxon>
        <taxon>Pterygota</taxon>
        <taxon>Neoptera</taxon>
        <taxon>Endopterygota</taxon>
        <taxon>Diptera</taxon>
        <taxon>Nematocera</taxon>
        <taxon>Culicoidea</taxon>
        <taxon>Culicidae</taxon>
        <taxon>Anophelinae</taxon>
        <taxon>Anopheles</taxon>
    </lineage>
</organism>
<sequence>MDYSKRVDMISAYSVPISYRPPETLPALAKCTDYPNTNSLQYRLSEAVPLADKQLHPFLDLATVNGVGNVIVAGNTYTNRLWEGGLCCWDKVEELACEEKVIFSKHCEAIVTALCYTKDDALFLLGNDRGSIELWSTGNAVRGTGLYPVDNRYEHIGAVTALDIFRGTDRMVISGSMDGCIKLWDYSEGDLHSSRTLQQAHVGAVTAVATDHSQDSLAVSCSHDRSALLWDFRETKPAIALYEGHDAAFTTIRWCDEASWNRLVAVGDAAGQVHFIDTRQPNVLLESVPCFDRKVHKISFHRNYFAVLGNTPEVKFFDDKSKQIHVETSATNYVRDIIWENPKDGDEKASPSLACTLIGWDSYVKRVSVDTVAAVAEKGAPASCNLAALYVSSRAASISVAIVAI</sequence>
<dbReference type="InterPro" id="IPR001680">
    <property type="entry name" value="WD40_rpt"/>
</dbReference>